<evidence type="ECO:0000256" key="1">
    <source>
        <dbReference type="SAM" id="MobiDB-lite"/>
    </source>
</evidence>
<accession>A0AAV0V388</accession>
<organism evidence="2 3">
    <name type="scientific">Peronospora destructor</name>
    <dbReference type="NCBI Taxonomy" id="86335"/>
    <lineage>
        <taxon>Eukaryota</taxon>
        <taxon>Sar</taxon>
        <taxon>Stramenopiles</taxon>
        <taxon>Oomycota</taxon>
        <taxon>Peronosporomycetes</taxon>
        <taxon>Peronosporales</taxon>
        <taxon>Peronosporaceae</taxon>
        <taxon>Peronospora</taxon>
    </lineage>
</organism>
<feature type="compositionally biased region" description="Low complexity" evidence="1">
    <location>
        <begin position="27"/>
        <end position="38"/>
    </location>
</feature>
<comment type="caution">
    <text evidence="2">The sequence shown here is derived from an EMBL/GenBank/DDBJ whole genome shotgun (WGS) entry which is preliminary data.</text>
</comment>
<gene>
    <name evidence="2" type="ORF">PDE001_LOCUS8828</name>
</gene>
<evidence type="ECO:0000313" key="2">
    <source>
        <dbReference type="EMBL" id="CAI5743624.1"/>
    </source>
</evidence>
<feature type="region of interest" description="Disordered" evidence="1">
    <location>
        <begin position="105"/>
        <end position="137"/>
    </location>
</feature>
<keyword evidence="3" id="KW-1185">Reference proteome</keyword>
<protein>
    <submittedName>
        <fullName evidence="2">Uncharacterized protein</fullName>
    </submittedName>
</protein>
<dbReference type="Proteomes" id="UP001162029">
    <property type="component" value="Unassembled WGS sequence"/>
</dbReference>
<dbReference type="EMBL" id="CANTFM010001897">
    <property type="protein sequence ID" value="CAI5743624.1"/>
    <property type="molecule type" value="Genomic_DNA"/>
</dbReference>
<feature type="region of interest" description="Disordered" evidence="1">
    <location>
        <begin position="1"/>
        <end position="41"/>
    </location>
</feature>
<reference evidence="2" key="1">
    <citation type="submission" date="2022-12" db="EMBL/GenBank/DDBJ databases">
        <authorList>
            <person name="Webb A."/>
        </authorList>
    </citation>
    <scope>NUCLEOTIDE SEQUENCE</scope>
    <source>
        <strain evidence="2">Pd1</strain>
    </source>
</reference>
<evidence type="ECO:0000313" key="3">
    <source>
        <dbReference type="Proteomes" id="UP001162029"/>
    </source>
</evidence>
<proteinExistence type="predicted"/>
<sequence>MSPTSMDRIAQDQVQAPKAAQADDDGASTSSSAGEGMARMLEMFAEMKTDIGARLDRLGARRVEDDQASVVSAGSITSRTYAKTRAELGQNMTLASLDDEVMPSLARQHAAGQGHQRFGEVGGGQGAPPQSPREPEY</sequence>
<name>A0AAV0V388_9STRA</name>
<dbReference type="AlphaFoldDB" id="A0AAV0V388"/>